<protein>
    <recommendedName>
        <fullName evidence="10">FAD-binding FR-type domain-containing protein</fullName>
    </recommendedName>
</protein>
<dbReference type="GO" id="GO:0005739">
    <property type="term" value="C:mitochondrion"/>
    <property type="evidence" value="ECO:0007669"/>
    <property type="project" value="TreeGrafter"/>
</dbReference>
<feature type="region of interest" description="Disordered" evidence="9">
    <location>
        <begin position="53"/>
        <end position="85"/>
    </location>
</feature>
<keyword evidence="12" id="KW-1185">Reference proteome</keyword>
<name>A0A3N4II64_ASCIM</name>
<dbReference type="PANTHER" id="PTHR19370">
    <property type="entry name" value="NADH-CYTOCHROME B5 REDUCTASE"/>
    <property type="match status" value="1"/>
</dbReference>
<dbReference type="GO" id="GO:0016020">
    <property type="term" value="C:membrane"/>
    <property type="evidence" value="ECO:0007669"/>
    <property type="project" value="UniProtKB-SubCell"/>
</dbReference>
<comment type="similarity">
    <text evidence="3">Belongs to the flavoprotein pyridine nucleotide cytochrome reductase family.</text>
</comment>
<dbReference type="Pfam" id="PF00970">
    <property type="entry name" value="FAD_binding_6"/>
    <property type="match status" value="1"/>
</dbReference>
<evidence type="ECO:0000256" key="9">
    <source>
        <dbReference type="SAM" id="MobiDB-lite"/>
    </source>
</evidence>
<dbReference type="STRING" id="1160509.A0A3N4II64"/>
<keyword evidence="6" id="KW-0560">Oxidoreductase</keyword>
<keyword evidence="5 8" id="KW-0274">FAD</keyword>
<evidence type="ECO:0000313" key="12">
    <source>
        <dbReference type="Proteomes" id="UP000275078"/>
    </source>
</evidence>
<evidence type="ECO:0000259" key="10">
    <source>
        <dbReference type="PROSITE" id="PS51384"/>
    </source>
</evidence>
<evidence type="ECO:0000256" key="1">
    <source>
        <dbReference type="ARBA" id="ARBA00001974"/>
    </source>
</evidence>
<accession>A0A3N4II64</accession>
<dbReference type="PROSITE" id="PS51384">
    <property type="entry name" value="FAD_FR"/>
    <property type="match status" value="1"/>
</dbReference>
<dbReference type="Gene3D" id="3.40.50.80">
    <property type="entry name" value="Nucleotide-binding domain of ferredoxin-NADP reductase (FNR) module"/>
    <property type="match status" value="1"/>
</dbReference>
<dbReference type="Proteomes" id="UP000275078">
    <property type="component" value="Unassembled WGS sequence"/>
</dbReference>
<dbReference type="InterPro" id="IPR001834">
    <property type="entry name" value="CBR-like"/>
</dbReference>
<comment type="cofactor">
    <cofactor evidence="1 8">
        <name>FAD</name>
        <dbReference type="ChEBI" id="CHEBI:57692"/>
    </cofactor>
</comment>
<dbReference type="InterPro" id="IPR039261">
    <property type="entry name" value="FNR_nucleotide-bd"/>
</dbReference>
<dbReference type="PANTHER" id="PTHR19370:SF189">
    <property type="entry name" value="CYTOCHROME C MITOCHONDRIAL IMPORT FACTOR CYC2"/>
    <property type="match status" value="1"/>
</dbReference>
<evidence type="ECO:0000256" key="8">
    <source>
        <dbReference type="PIRSR" id="PIRSR601834-1"/>
    </source>
</evidence>
<proteinExistence type="inferred from homology"/>
<dbReference type="SUPFAM" id="SSF63380">
    <property type="entry name" value="Riboflavin synthase domain-like"/>
    <property type="match status" value="1"/>
</dbReference>
<dbReference type="Gene3D" id="2.40.30.10">
    <property type="entry name" value="Translation factors"/>
    <property type="match status" value="1"/>
</dbReference>
<feature type="binding site" evidence="8">
    <location>
        <position position="177"/>
    </location>
    <ligand>
        <name>FAD</name>
        <dbReference type="ChEBI" id="CHEBI:57692"/>
    </ligand>
</feature>
<dbReference type="EMBL" id="ML119662">
    <property type="protein sequence ID" value="RPA83861.1"/>
    <property type="molecule type" value="Genomic_DNA"/>
</dbReference>
<dbReference type="OrthoDB" id="432685at2759"/>
<feature type="binding site" evidence="8">
    <location>
        <position position="201"/>
    </location>
    <ligand>
        <name>FAD</name>
        <dbReference type="ChEBI" id="CHEBI:57692"/>
    </ligand>
</feature>
<evidence type="ECO:0000256" key="6">
    <source>
        <dbReference type="ARBA" id="ARBA00023002"/>
    </source>
</evidence>
<dbReference type="GO" id="GO:0016491">
    <property type="term" value="F:oxidoreductase activity"/>
    <property type="evidence" value="ECO:0007669"/>
    <property type="project" value="UniProtKB-KW"/>
</dbReference>
<sequence length="421" mass="46223">MFSRFSANLLSKSGRTLQQSICRPLNLTIRQQCLHRQPFTTTTSLFTRKHLPKAAAQHSHLKHHASHQPSNPTHGTSGSEGEQPEGTNLKPIALFILTAICMTSLSMLLGGTEDTPDPNLFHPYTLLSHTVPSPQTHLLTLSVPPALRPALNLTDPTQPAMLSLEVKEPNIQVSRHYTPLQGPRGGTIELYVKAYPGGSLSPYLAQLREGDIVEMRGPRAEMEGLERDRQAEETGAVQTNVLLLTGGTGIAVGCQFLERYFGTSGGANSFPAGDEVVKEVGGEIGERSNPLVILHHNVRNPQEIQFLTDRLRRVATYSPLLESGSLQVQTHTDTTPLTPSPSLSPHRIINLLEEWQNDSLQRGERTRNVVLVSGPPGFVRYWAGAKGWERGEETQGELGGILGGMIEKWRAEGGEWGVWKF</sequence>
<evidence type="ECO:0000256" key="2">
    <source>
        <dbReference type="ARBA" id="ARBA00004370"/>
    </source>
</evidence>
<feature type="binding site" evidence="8">
    <location>
        <position position="175"/>
    </location>
    <ligand>
        <name>FAD</name>
        <dbReference type="ChEBI" id="CHEBI:57692"/>
    </ligand>
</feature>
<comment type="subcellular location">
    <subcellularLocation>
        <location evidence="2">Membrane</location>
    </subcellularLocation>
</comment>
<dbReference type="InterPro" id="IPR008333">
    <property type="entry name" value="Cbr1-like_FAD-bd_dom"/>
</dbReference>
<evidence type="ECO:0000256" key="7">
    <source>
        <dbReference type="ARBA" id="ARBA00023136"/>
    </source>
</evidence>
<dbReference type="InterPro" id="IPR017927">
    <property type="entry name" value="FAD-bd_FR_type"/>
</dbReference>
<evidence type="ECO:0000313" key="11">
    <source>
        <dbReference type="EMBL" id="RPA83861.1"/>
    </source>
</evidence>
<evidence type="ECO:0000256" key="4">
    <source>
        <dbReference type="ARBA" id="ARBA00022630"/>
    </source>
</evidence>
<organism evidence="11 12">
    <name type="scientific">Ascobolus immersus RN42</name>
    <dbReference type="NCBI Taxonomy" id="1160509"/>
    <lineage>
        <taxon>Eukaryota</taxon>
        <taxon>Fungi</taxon>
        <taxon>Dikarya</taxon>
        <taxon>Ascomycota</taxon>
        <taxon>Pezizomycotina</taxon>
        <taxon>Pezizomycetes</taxon>
        <taxon>Pezizales</taxon>
        <taxon>Ascobolaceae</taxon>
        <taxon>Ascobolus</taxon>
    </lineage>
</organism>
<dbReference type="AlphaFoldDB" id="A0A3N4II64"/>
<keyword evidence="4 8" id="KW-0285">Flavoprotein</keyword>
<feature type="compositionally biased region" description="Polar residues" evidence="9">
    <location>
        <begin position="67"/>
        <end position="80"/>
    </location>
</feature>
<evidence type="ECO:0000256" key="3">
    <source>
        <dbReference type="ARBA" id="ARBA00006105"/>
    </source>
</evidence>
<reference evidence="11 12" key="1">
    <citation type="journal article" date="2018" name="Nat. Ecol. Evol.">
        <title>Pezizomycetes genomes reveal the molecular basis of ectomycorrhizal truffle lifestyle.</title>
        <authorList>
            <person name="Murat C."/>
            <person name="Payen T."/>
            <person name="Noel B."/>
            <person name="Kuo A."/>
            <person name="Morin E."/>
            <person name="Chen J."/>
            <person name="Kohler A."/>
            <person name="Krizsan K."/>
            <person name="Balestrini R."/>
            <person name="Da Silva C."/>
            <person name="Montanini B."/>
            <person name="Hainaut M."/>
            <person name="Levati E."/>
            <person name="Barry K.W."/>
            <person name="Belfiori B."/>
            <person name="Cichocki N."/>
            <person name="Clum A."/>
            <person name="Dockter R.B."/>
            <person name="Fauchery L."/>
            <person name="Guy J."/>
            <person name="Iotti M."/>
            <person name="Le Tacon F."/>
            <person name="Lindquist E.A."/>
            <person name="Lipzen A."/>
            <person name="Malagnac F."/>
            <person name="Mello A."/>
            <person name="Molinier V."/>
            <person name="Miyauchi S."/>
            <person name="Poulain J."/>
            <person name="Riccioni C."/>
            <person name="Rubini A."/>
            <person name="Sitrit Y."/>
            <person name="Splivallo R."/>
            <person name="Traeger S."/>
            <person name="Wang M."/>
            <person name="Zifcakova L."/>
            <person name="Wipf D."/>
            <person name="Zambonelli A."/>
            <person name="Paolocci F."/>
            <person name="Nowrousian M."/>
            <person name="Ottonello S."/>
            <person name="Baldrian P."/>
            <person name="Spatafora J.W."/>
            <person name="Henrissat B."/>
            <person name="Nagy L.G."/>
            <person name="Aury J.M."/>
            <person name="Wincker P."/>
            <person name="Grigoriev I.V."/>
            <person name="Bonfante P."/>
            <person name="Martin F.M."/>
        </authorList>
    </citation>
    <scope>NUCLEOTIDE SEQUENCE [LARGE SCALE GENOMIC DNA]</scope>
    <source>
        <strain evidence="11 12">RN42</strain>
    </source>
</reference>
<dbReference type="InterPro" id="IPR017938">
    <property type="entry name" value="Riboflavin_synthase-like_b-brl"/>
</dbReference>
<evidence type="ECO:0000256" key="5">
    <source>
        <dbReference type="ARBA" id="ARBA00022827"/>
    </source>
</evidence>
<gene>
    <name evidence="11" type="ORF">BJ508DRAFT_413192</name>
</gene>
<keyword evidence="7" id="KW-0472">Membrane</keyword>
<feature type="binding site" evidence="8">
    <location>
        <position position="193"/>
    </location>
    <ligand>
        <name>FAD</name>
        <dbReference type="ChEBI" id="CHEBI:57692"/>
    </ligand>
</feature>
<feature type="domain" description="FAD-binding FR-type" evidence="10">
    <location>
        <begin position="119"/>
        <end position="225"/>
    </location>
</feature>